<dbReference type="GO" id="GO:0005125">
    <property type="term" value="F:cytokine activity"/>
    <property type="evidence" value="ECO:0007669"/>
    <property type="project" value="UniProtKB-KW"/>
</dbReference>
<evidence type="ECO:0000256" key="10">
    <source>
        <dbReference type="ARBA" id="ARBA00025784"/>
    </source>
</evidence>
<accession>A0A444V3Y9</accession>
<evidence type="ECO:0000313" key="14">
    <source>
        <dbReference type="EMBL" id="RXM95133.1"/>
    </source>
</evidence>
<feature type="region of interest" description="Disordered" evidence="11">
    <location>
        <begin position="175"/>
        <end position="194"/>
    </location>
</feature>
<keyword evidence="12" id="KW-1133">Transmembrane helix</keyword>
<evidence type="ECO:0000259" key="13">
    <source>
        <dbReference type="PROSITE" id="PS50049"/>
    </source>
</evidence>
<feature type="transmembrane region" description="Helical" evidence="12">
    <location>
        <begin position="242"/>
        <end position="265"/>
    </location>
</feature>
<dbReference type="SUPFAM" id="SSF49842">
    <property type="entry name" value="TNF-like"/>
    <property type="match status" value="1"/>
</dbReference>
<evidence type="ECO:0000256" key="7">
    <source>
        <dbReference type="ARBA" id="ARBA00023136"/>
    </source>
</evidence>
<keyword evidence="7 12" id="KW-0472">Membrane</keyword>
<evidence type="ECO:0000256" key="11">
    <source>
        <dbReference type="SAM" id="MobiDB-lite"/>
    </source>
</evidence>
<dbReference type="InterPro" id="IPR006627">
    <property type="entry name" value="TDU_repeat"/>
</dbReference>
<comment type="subcellular location">
    <subcellularLocation>
        <location evidence="3">Membrane</location>
    </subcellularLocation>
    <subcellularLocation>
        <location evidence="2">Nucleus</location>
    </subcellularLocation>
</comment>
<dbReference type="PANTHER" id="PTHR11471:SF57">
    <property type="entry name" value="CD154"/>
    <property type="match status" value="1"/>
</dbReference>
<comment type="similarity">
    <text evidence="10">Belongs to the vestigial family.</text>
</comment>
<dbReference type="PANTHER" id="PTHR11471">
    <property type="entry name" value="TUMOR NECROSIS FACTOR FAMILY MEMBER"/>
    <property type="match status" value="1"/>
</dbReference>
<keyword evidence="8" id="KW-0804">Transcription</keyword>
<reference evidence="14 15" key="1">
    <citation type="submission" date="2019-01" db="EMBL/GenBank/DDBJ databases">
        <title>Draft Genome and Complete Hox-Cluster Characterization of the Sterlet Sturgeon (Acipenser ruthenus).</title>
        <authorList>
            <person name="Wei Q."/>
        </authorList>
    </citation>
    <scope>NUCLEOTIDE SEQUENCE [LARGE SCALE GENOMIC DNA]</scope>
    <source>
        <strain evidence="14">WHYD16114868_AA</strain>
        <tissue evidence="14">Blood</tissue>
    </source>
</reference>
<feature type="region of interest" description="Disordered" evidence="11">
    <location>
        <begin position="49"/>
        <end position="90"/>
    </location>
</feature>
<dbReference type="GO" id="GO:0016020">
    <property type="term" value="C:membrane"/>
    <property type="evidence" value="ECO:0007669"/>
    <property type="project" value="UniProtKB-SubCell"/>
</dbReference>
<keyword evidence="6" id="KW-0805">Transcription regulation</keyword>
<evidence type="ECO:0000256" key="6">
    <source>
        <dbReference type="ARBA" id="ARBA00023015"/>
    </source>
</evidence>
<dbReference type="Pfam" id="PF07545">
    <property type="entry name" value="Vg_Tdu"/>
    <property type="match status" value="1"/>
</dbReference>
<keyword evidence="12" id="KW-0812">Transmembrane</keyword>
<dbReference type="PROSITE" id="PS50049">
    <property type="entry name" value="THD_2"/>
    <property type="match status" value="1"/>
</dbReference>
<name>A0A444V3Y9_ACIRT</name>
<dbReference type="Pfam" id="PF00229">
    <property type="entry name" value="TNF"/>
    <property type="match status" value="1"/>
</dbReference>
<dbReference type="GO" id="GO:0006355">
    <property type="term" value="P:regulation of DNA-templated transcription"/>
    <property type="evidence" value="ECO:0007669"/>
    <property type="project" value="InterPro"/>
</dbReference>
<dbReference type="GO" id="GO:0006955">
    <property type="term" value="P:immune response"/>
    <property type="evidence" value="ECO:0007669"/>
    <property type="project" value="InterPro"/>
</dbReference>
<evidence type="ECO:0000313" key="15">
    <source>
        <dbReference type="Proteomes" id="UP000289886"/>
    </source>
</evidence>
<feature type="domain" description="THD" evidence="13">
    <location>
        <begin position="348"/>
        <end position="493"/>
    </location>
</feature>
<evidence type="ECO:0000256" key="1">
    <source>
        <dbReference type="ARBA" id="ARBA00002229"/>
    </source>
</evidence>
<comment type="similarity">
    <text evidence="4">Belongs to the tumor necrosis factor family.</text>
</comment>
<dbReference type="GO" id="GO:0005615">
    <property type="term" value="C:extracellular space"/>
    <property type="evidence" value="ECO:0007669"/>
    <property type="project" value="UniProtKB-KW"/>
</dbReference>
<proteinExistence type="inferred from homology"/>
<evidence type="ECO:0000256" key="3">
    <source>
        <dbReference type="ARBA" id="ARBA00004370"/>
    </source>
</evidence>
<keyword evidence="5" id="KW-0202">Cytokine</keyword>
<dbReference type="GO" id="GO:0005634">
    <property type="term" value="C:nucleus"/>
    <property type="evidence" value="ECO:0007669"/>
    <property type="project" value="UniProtKB-SubCell"/>
</dbReference>
<dbReference type="CDD" id="cd00184">
    <property type="entry name" value="TNF"/>
    <property type="match status" value="1"/>
</dbReference>
<organism evidence="14 15">
    <name type="scientific">Acipenser ruthenus</name>
    <name type="common">Sterlet sturgeon</name>
    <dbReference type="NCBI Taxonomy" id="7906"/>
    <lineage>
        <taxon>Eukaryota</taxon>
        <taxon>Metazoa</taxon>
        <taxon>Chordata</taxon>
        <taxon>Craniata</taxon>
        <taxon>Vertebrata</taxon>
        <taxon>Euteleostomi</taxon>
        <taxon>Actinopterygii</taxon>
        <taxon>Chondrostei</taxon>
        <taxon>Acipenseriformes</taxon>
        <taxon>Acipenseridae</taxon>
        <taxon>Acipenser</taxon>
    </lineage>
</organism>
<evidence type="ECO:0000256" key="9">
    <source>
        <dbReference type="ARBA" id="ARBA00023242"/>
    </source>
</evidence>
<comment type="function">
    <text evidence="1">May act as a specific coactivator for the mammalian TEFs.</text>
</comment>
<dbReference type="SMART" id="SM00711">
    <property type="entry name" value="TDU"/>
    <property type="match status" value="1"/>
</dbReference>
<keyword evidence="9" id="KW-0539">Nucleus</keyword>
<dbReference type="Gene3D" id="2.60.120.40">
    <property type="match status" value="1"/>
</dbReference>
<dbReference type="SMART" id="SM00207">
    <property type="entry name" value="TNF"/>
    <property type="match status" value="1"/>
</dbReference>
<dbReference type="GO" id="GO:0005164">
    <property type="term" value="F:tumor necrosis factor receptor binding"/>
    <property type="evidence" value="ECO:0007669"/>
    <property type="project" value="InterPro"/>
</dbReference>
<sequence>MEGKRGSPPMRIEQPADSEGQSNCVLFTYFQGDINSVVDEHFSRALNKTKKPRDLSTRNKGWRAVSSTASAPSAASAASAANTHGEPSPPVLWDLPGASWAGSQYPAPTSSRIHFSTSSGVLHSSPSQPPGPWPFPVRDSGSFGPPLGVYPHPVGQELPGTSSFLNLLHSERGTASTSLGAASEPEQPPSWAGHPPARFREAAGTALSLDSGNSMINTYTTTLPPPPPAPSSRALLPTMRSFMGFLGFLILAQMVGSAFLFMYIFKRIDEVQTLMSYHEDMVVLKRIKQCENPRSDIKNTHLDCGKVITDFQKLLPGIISRLKDTEKAEMMKGQLTSDQNQDSQEPKIVAQLTVRSPSPLTSLSGNTIKLWSKDHMLLTTRSVIYEESTGSLRIKRPGNYYIYSQTTFVKKPRTSPFSQCIVQKDISGKETPLLRSYSTPGRDVAANPYPELHTLYQGAVFTLKEDDRVYVNVSDLSILHWNGTATLFGLVLQ</sequence>
<dbReference type="EMBL" id="SCEB01002634">
    <property type="protein sequence ID" value="RXM95133.1"/>
    <property type="molecule type" value="Genomic_DNA"/>
</dbReference>
<dbReference type="AlphaFoldDB" id="A0A444V3Y9"/>
<evidence type="ECO:0000256" key="12">
    <source>
        <dbReference type="SAM" id="Phobius"/>
    </source>
</evidence>
<protein>
    <submittedName>
        <fullName evidence="14">CD40 ligand</fullName>
    </submittedName>
</protein>
<evidence type="ECO:0000256" key="5">
    <source>
        <dbReference type="ARBA" id="ARBA00022514"/>
    </source>
</evidence>
<comment type="caution">
    <text evidence="14">The sequence shown here is derived from an EMBL/GenBank/DDBJ whole genome shotgun (WGS) entry which is preliminary data.</text>
</comment>
<dbReference type="InterPro" id="IPR008983">
    <property type="entry name" value="Tumour_necrosis_fac-like_dom"/>
</dbReference>
<gene>
    <name evidence="14" type="ORF">EOD39_17215</name>
</gene>
<dbReference type="Proteomes" id="UP000289886">
    <property type="component" value="Unassembled WGS sequence"/>
</dbReference>
<evidence type="ECO:0000256" key="2">
    <source>
        <dbReference type="ARBA" id="ARBA00004123"/>
    </source>
</evidence>
<dbReference type="InterPro" id="IPR011520">
    <property type="entry name" value="Vg_fam"/>
</dbReference>
<feature type="compositionally biased region" description="Low complexity" evidence="11">
    <location>
        <begin position="64"/>
        <end position="81"/>
    </location>
</feature>
<feature type="region of interest" description="Disordered" evidence="11">
    <location>
        <begin position="116"/>
        <end position="139"/>
    </location>
</feature>
<keyword evidence="15" id="KW-1185">Reference proteome</keyword>
<dbReference type="InterPro" id="IPR006052">
    <property type="entry name" value="TNF_dom"/>
</dbReference>
<evidence type="ECO:0000256" key="4">
    <source>
        <dbReference type="ARBA" id="ARBA00008670"/>
    </source>
</evidence>
<evidence type="ECO:0000256" key="8">
    <source>
        <dbReference type="ARBA" id="ARBA00023163"/>
    </source>
</evidence>